<name>A0ABR2U934_9ROSI</name>
<gene>
    <name evidence="1" type="ORF">V6N11_052004</name>
</gene>
<evidence type="ECO:0000313" key="2">
    <source>
        <dbReference type="Proteomes" id="UP001396334"/>
    </source>
</evidence>
<evidence type="ECO:0000313" key="1">
    <source>
        <dbReference type="EMBL" id="KAK9046104.1"/>
    </source>
</evidence>
<dbReference type="Proteomes" id="UP001396334">
    <property type="component" value="Unassembled WGS sequence"/>
</dbReference>
<dbReference type="EMBL" id="JBBPBN010000001">
    <property type="protein sequence ID" value="KAK9046104.1"/>
    <property type="molecule type" value="Genomic_DNA"/>
</dbReference>
<sequence length="119" mass="13158">MINLSYLITLSIGGEDVFNGDYFVILVKVRGDCNQGWSQESIRHLPRSMKEEGYDGTFGGDAKKICMNEEYVTTIARVTSSDLTIVLAGTMSKALDTVVMGATFMIPLAIESYKIFRTT</sequence>
<proteinExistence type="predicted"/>
<comment type="caution">
    <text evidence="1">The sequence shown here is derived from an EMBL/GenBank/DDBJ whole genome shotgun (WGS) entry which is preliminary data.</text>
</comment>
<reference evidence="1 2" key="1">
    <citation type="journal article" date="2024" name="G3 (Bethesda)">
        <title>Genome assembly of Hibiscus sabdariffa L. provides insights into metabolisms of medicinal natural products.</title>
        <authorList>
            <person name="Kim T."/>
        </authorList>
    </citation>
    <scope>NUCLEOTIDE SEQUENCE [LARGE SCALE GENOMIC DNA]</scope>
    <source>
        <strain evidence="1">TK-2024</strain>
        <tissue evidence="1">Old leaves</tissue>
    </source>
</reference>
<accession>A0ABR2U934</accession>
<protein>
    <submittedName>
        <fullName evidence="1">Uncharacterized protein</fullName>
    </submittedName>
</protein>
<keyword evidence="2" id="KW-1185">Reference proteome</keyword>
<organism evidence="1 2">
    <name type="scientific">Hibiscus sabdariffa</name>
    <name type="common">roselle</name>
    <dbReference type="NCBI Taxonomy" id="183260"/>
    <lineage>
        <taxon>Eukaryota</taxon>
        <taxon>Viridiplantae</taxon>
        <taxon>Streptophyta</taxon>
        <taxon>Embryophyta</taxon>
        <taxon>Tracheophyta</taxon>
        <taxon>Spermatophyta</taxon>
        <taxon>Magnoliopsida</taxon>
        <taxon>eudicotyledons</taxon>
        <taxon>Gunneridae</taxon>
        <taxon>Pentapetalae</taxon>
        <taxon>rosids</taxon>
        <taxon>malvids</taxon>
        <taxon>Malvales</taxon>
        <taxon>Malvaceae</taxon>
        <taxon>Malvoideae</taxon>
        <taxon>Hibiscus</taxon>
    </lineage>
</organism>